<dbReference type="Proteomes" id="UP000739411">
    <property type="component" value="Unassembled WGS sequence"/>
</dbReference>
<dbReference type="AlphaFoldDB" id="A0A935K1J6"/>
<comment type="caution">
    <text evidence="1">The sequence shown here is derived from an EMBL/GenBank/DDBJ whole genome shotgun (WGS) entry which is preliminary data.</text>
</comment>
<reference evidence="1 2" key="1">
    <citation type="submission" date="2020-10" db="EMBL/GenBank/DDBJ databases">
        <title>Connecting structure to function with the recovery of over 1000 high-quality activated sludge metagenome-assembled genomes encoding full-length rRNA genes using long-read sequencing.</title>
        <authorList>
            <person name="Singleton C.M."/>
            <person name="Petriglieri F."/>
            <person name="Kristensen J.M."/>
            <person name="Kirkegaard R.H."/>
            <person name="Michaelsen T.Y."/>
            <person name="Andersen M.H."/>
            <person name="Karst S.M."/>
            <person name="Dueholm M.S."/>
            <person name="Nielsen P.H."/>
            <person name="Albertsen M."/>
        </authorList>
    </citation>
    <scope>NUCLEOTIDE SEQUENCE [LARGE SCALE GENOMIC DNA]</scope>
    <source>
        <strain evidence="1">EsbW_18-Q3-R4-48_BATAC.463</strain>
    </source>
</reference>
<evidence type="ECO:0000313" key="2">
    <source>
        <dbReference type="Proteomes" id="UP000739411"/>
    </source>
</evidence>
<evidence type="ECO:0000313" key="1">
    <source>
        <dbReference type="EMBL" id="MBK7416529.1"/>
    </source>
</evidence>
<name>A0A935K1J6_9RHOO</name>
<protein>
    <submittedName>
        <fullName evidence="1">Uncharacterized protein</fullName>
    </submittedName>
</protein>
<sequence length="91" mass="10253">MDAFTQNQRYLDLMQVCASDFAAYSGNEDKAYPKAVLLERAKQVCLQLDADMLADETSDDPDLLAEQRHELRSMAVARALRSERWAEEGVG</sequence>
<dbReference type="EMBL" id="JADJMS010000046">
    <property type="protein sequence ID" value="MBK7416529.1"/>
    <property type="molecule type" value="Genomic_DNA"/>
</dbReference>
<proteinExistence type="predicted"/>
<accession>A0A935K1J6</accession>
<organism evidence="1 2">
    <name type="scientific">Candidatus Dechloromonas phosphorivorans</name>
    <dbReference type="NCBI Taxonomy" id="2899244"/>
    <lineage>
        <taxon>Bacteria</taxon>
        <taxon>Pseudomonadati</taxon>
        <taxon>Pseudomonadota</taxon>
        <taxon>Betaproteobacteria</taxon>
        <taxon>Rhodocyclales</taxon>
        <taxon>Azonexaceae</taxon>
        <taxon>Dechloromonas</taxon>
    </lineage>
</organism>
<gene>
    <name evidence="1" type="ORF">IPJ38_16995</name>
</gene>